<dbReference type="Proteomes" id="UP000095283">
    <property type="component" value="Unplaced"/>
</dbReference>
<dbReference type="GO" id="GO:0004222">
    <property type="term" value="F:metalloendopeptidase activity"/>
    <property type="evidence" value="ECO:0007669"/>
    <property type="project" value="UniProtKB-UniRule"/>
</dbReference>
<sequence>MSLAIDCLADYIIWHEVMHAIGFEHEHQRPDRDSFIHVKYSHVEPGQLGNFEKISSSEVDYPDTYDYKSIMHYDSFAFGKIDPKTRMRLATMTPLKKGLCTMGFYKLSMERQCALTCNLCKVRGVAITDKINRMIEVEDNDLDINIIKKEEKESAELSGTSCVDMVSANITFKEF</sequence>
<feature type="binding site" evidence="1">
    <location>
        <position position="25"/>
    </location>
    <ligand>
        <name>Zn(2+)</name>
        <dbReference type="ChEBI" id="CHEBI:29105"/>
        <note>catalytic</note>
    </ligand>
</feature>
<feature type="binding site" evidence="1">
    <location>
        <position position="19"/>
    </location>
    <ligand>
        <name>Zn(2+)</name>
        <dbReference type="ChEBI" id="CHEBI:29105"/>
        <note>catalytic</note>
    </ligand>
</feature>
<dbReference type="GO" id="GO:0008270">
    <property type="term" value="F:zinc ion binding"/>
    <property type="evidence" value="ECO:0007669"/>
    <property type="project" value="UniProtKB-UniRule"/>
</dbReference>
<keyword evidence="1 2" id="KW-0645">Protease</keyword>
<evidence type="ECO:0000256" key="1">
    <source>
        <dbReference type="PROSITE-ProRule" id="PRU01211"/>
    </source>
</evidence>
<keyword evidence="4" id="KW-1185">Reference proteome</keyword>
<feature type="active site" evidence="1">
    <location>
        <position position="16"/>
    </location>
</feature>
<dbReference type="PANTHER" id="PTHR10127">
    <property type="entry name" value="DISCOIDIN, CUB, EGF, LAMININ , AND ZINC METALLOPROTEASE DOMAIN CONTAINING"/>
    <property type="match status" value="1"/>
</dbReference>
<dbReference type="PROSITE" id="PS51864">
    <property type="entry name" value="ASTACIN"/>
    <property type="match status" value="1"/>
</dbReference>
<dbReference type="Pfam" id="PF01400">
    <property type="entry name" value="Astacin"/>
    <property type="match status" value="1"/>
</dbReference>
<name>A0A1I7WN68_HETBA</name>
<dbReference type="PANTHER" id="PTHR10127:SF852">
    <property type="entry name" value="ZINC METALLOPROTEINASE NAS-12"/>
    <property type="match status" value="1"/>
</dbReference>
<dbReference type="EC" id="3.4.24.-" evidence="2"/>
<dbReference type="Gene3D" id="3.40.390.10">
    <property type="entry name" value="Collagenase (Catalytic Domain)"/>
    <property type="match status" value="1"/>
</dbReference>
<evidence type="ECO:0000256" key="2">
    <source>
        <dbReference type="RuleBase" id="RU361183"/>
    </source>
</evidence>
<evidence type="ECO:0000313" key="4">
    <source>
        <dbReference type="Proteomes" id="UP000095283"/>
    </source>
</evidence>
<keyword evidence="1 2" id="KW-0482">Metalloprotease</keyword>
<dbReference type="InterPro" id="IPR001506">
    <property type="entry name" value="Peptidase_M12A"/>
</dbReference>
<keyword evidence="1 2" id="KW-0862">Zinc</keyword>
<dbReference type="WBParaSite" id="Hba_06595">
    <property type="protein sequence ID" value="Hba_06595"/>
    <property type="gene ID" value="Hba_06595"/>
</dbReference>
<accession>A0A1I7WN68</accession>
<proteinExistence type="predicted"/>
<feature type="binding site" evidence="1">
    <location>
        <position position="15"/>
    </location>
    <ligand>
        <name>Zn(2+)</name>
        <dbReference type="ChEBI" id="CHEBI:29105"/>
        <note>catalytic</note>
    </ligand>
</feature>
<reference evidence="5" key="1">
    <citation type="submission" date="2016-11" db="UniProtKB">
        <authorList>
            <consortium name="WormBaseParasite"/>
        </authorList>
    </citation>
    <scope>IDENTIFICATION</scope>
</reference>
<evidence type="ECO:0000259" key="3">
    <source>
        <dbReference type="PROSITE" id="PS51864"/>
    </source>
</evidence>
<dbReference type="InterPro" id="IPR024079">
    <property type="entry name" value="MetalloPept_cat_dom_sf"/>
</dbReference>
<comment type="cofactor">
    <cofactor evidence="1 2">
        <name>Zn(2+)</name>
        <dbReference type="ChEBI" id="CHEBI:29105"/>
    </cofactor>
    <text evidence="1 2">Binds 1 zinc ion per subunit.</text>
</comment>
<dbReference type="GO" id="GO:0006508">
    <property type="term" value="P:proteolysis"/>
    <property type="evidence" value="ECO:0007669"/>
    <property type="project" value="UniProtKB-KW"/>
</dbReference>
<organism evidence="4 5">
    <name type="scientific">Heterorhabditis bacteriophora</name>
    <name type="common">Entomopathogenic nematode worm</name>
    <dbReference type="NCBI Taxonomy" id="37862"/>
    <lineage>
        <taxon>Eukaryota</taxon>
        <taxon>Metazoa</taxon>
        <taxon>Ecdysozoa</taxon>
        <taxon>Nematoda</taxon>
        <taxon>Chromadorea</taxon>
        <taxon>Rhabditida</taxon>
        <taxon>Rhabditina</taxon>
        <taxon>Rhabditomorpha</taxon>
        <taxon>Strongyloidea</taxon>
        <taxon>Heterorhabditidae</taxon>
        <taxon>Heterorhabditis</taxon>
    </lineage>
</organism>
<keyword evidence="1 2" id="KW-0378">Hydrolase</keyword>
<keyword evidence="1 2" id="KW-0479">Metal-binding</keyword>
<dbReference type="PRINTS" id="PR00480">
    <property type="entry name" value="ASTACIN"/>
</dbReference>
<comment type="caution">
    <text evidence="1">Lacks conserved residue(s) required for the propagation of feature annotation.</text>
</comment>
<protein>
    <recommendedName>
        <fullName evidence="2">Metalloendopeptidase</fullName>
        <ecNumber evidence="2">3.4.24.-</ecNumber>
    </recommendedName>
</protein>
<dbReference type="SUPFAM" id="SSF55486">
    <property type="entry name" value="Metalloproteases ('zincins'), catalytic domain"/>
    <property type="match status" value="1"/>
</dbReference>
<feature type="domain" description="Peptidase M12A" evidence="3">
    <location>
        <begin position="1"/>
        <end position="118"/>
    </location>
</feature>
<dbReference type="AlphaFoldDB" id="A0A1I7WN68"/>
<evidence type="ECO:0000313" key="5">
    <source>
        <dbReference type="WBParaSite" id="Hba_06595"/>
    </source>
</evidence>